<feature type="transmembrane region" description="Helical" evidence="1">
    <location>
        <begin position="505"/>
        <end position="523"/>
    </location>
</feature>
<keyword evidence="2" id="KW-0732">Signal</keyword>
<sequence length="782" mass="90465">MVPASVKFLLLFSTLISPTISISPRGNSGCSAGWAPSGLCWRYCQADHGQWCYTGLNCNTDNQCSQRSICANITCQDTQTDCVTDCFFDEYSPRGNDGCSSWGCWRYCMGDSGDWCYTGRECSRENDGICSEEKSCRKMNCPAGKKGCVLTCNLKMSQPSKSGRQEAALSSLEIPQNSQCKFVLTITPALRQLAENWITKQQSRSNIATWIYRTKTYQENKSPISRNFTKFSNQCTFVFIFDNNFDYSPSDVHDLLLVHYSWSARAIVVLVTDLSPPQYNPWIWVTLVTPVYVHIWDWVTLEYTKTTNRYHQVSDIWGNKDPVTKDFSLLEISYPWRGGSTLGIPCSPMGTLSGKNIATYNKFCTKEQLEYLFLESFFNLSLTSWGGNEPDRRGDFFPKIVPRRRFTEKYMPDDIAALAPASESRPGIIYCRRHGIFGTANASIDVWLSPFDNIMWIFVFVMFPLLALNSLSVNIITSPRNIVMNYTYQIYVLTSILIRNGVRPYTWRLFLFGLISQLIPCLYESIITGKLLAPIAPRKFQDVGELVRTGYTIEYDVTSYDSDDIEKDIGIEFKKTRVFHRLNHTFHYNATSLLLEYYGSDYGRNSFLAMLGDENRLRSYFSAMQELELVLLSEEMEIFVRRIKHRHHCHVLQVGDRLSFYWFFYVPHREMLIRVNELLGESGILQMWEEMWYNYKKLSQGEKQRKSEVYKRDSPDVIGLENLSTFFTIWGIFVGFGLVLFIFEFYKVPLQFVRDIYKAGRLLVRIYKNEGFQTMLLSTYLK</sequence>
<dbReference type="EMBL" id="LNIX01000011">
    <property type="protein sequence ID" value="OXA48742.1"/>
    <property type="molecule type" value="Genomic_DNA"/>
</dbReference>
<comment type="caution">
    <text evidence="3">The sequence shown here is derived from an EMBL/GenBank/DDBJ whole genome shotgun (WGS) entry which is preliminary data.</text>
</comment>
<proteinExistence type="predicted"/>
<accession>A0A226DTD7</accession>
<keyword evidence="4" id="KW-1185">Reference proteome</keyword>
<feature type="transmembrane region" description="Helical" evidence="1">
    <location>
        <begin position="720"/>
        <end position="743"/>
    </location>
</feature>
<name>A0A226DTD7_FOLCA</name>
<organism evidence="3 4">
    <name type="scientific">Folsomia candida</name>
    <name type="common">Springtail</name>
    <dbReference type="NCBI Taxonomy" id="158441"/>
    <lineage>
        <taxon>Eukaryota</taxon>
        <taxon>Metazoa</taxon>
        <taxon>Ecdysozoa</taxon>
        <taxon>Arthropoda</taxon>
        <taxon>Hexapoda</taxon>
        <taxon>Collembola</taxon>
        <taxon>Entomobryomorpha</taxon>
        <taxon>Isotomoidea</taxon>
        <taxon>Isotomidae</taxon>
        <taxon>Proisotominae</taxon>
        <taxon>Folsomia</taxon>
    </lineage>
</organism>
<feature type="chain" id="PRO_5012398142" evidence="2">
    <location>
        <begin position="22"/>
        <end position="782"/>
    </location>
</feature>
<keyword evidence="1" id="KW-1133">Transmembrane helix</keyword>
<dbReference type="AlphaFoldDB" id="A0A226DTD7"/>
<feature type="signal peptide" evidence="2">
    <location>
        <begin position="1"/>
        <end position="21"/>
    </location>
</feature>
<evidence type="ECO:0000313" key="4">
    <source>
        <dbReference type="Proteomes" id="UP000198287"/>
    </source>
</evidence>
<reference evidence="3 4" key="1">
    <citation type="submission" date="2015-12" db="EMBL/GenBank/DDBJ databases">
        <title>The genome of Folsomia candida.</title>
        <authorList>
            <person name="Faddeeva A."/>
            <person name="Derks M.F."/>
            <person name="Anvar Y."/>
            <person name="Smit S."/>
            <person name="Van Straalen N."/>
            <person name="Roelofs D."/>
        </authorList>
    </citation>
    <scope>NUCLEOTIDE SEQUENCE [LARGE SCALE GENOMIC DNA]</scope>
    <source>
        <strain evidence="3 4">VU population</strain>
        <tissue evidence="3">Whole body</tissue>
    </source>
</reference>
<evidence type="ECO:0000313" key="3">
    <source>
        <dbReference type="EMBL" id="OXA48742.1"/>
    </source>
</evidence>
<protein>
    <submittedName>
        <fullName evidence="3">Uncharacterized protein</fullName>
    </submittedName>
</protein>
<gene>
    <name evidence="3" type="ORF">Fcan01_16770</name>
</gene>
<keyword evidence="1" id="KW-0472">Membrane</keyword>
<keyword evidence="1" id="KW-0812">Transmembrane</keyword>
<dbReference type="Proteomes" id="UP000198287">
    <property type="component" value="Unassembled WGS sequence"/>
</dbReference>
<evidence type="ECO:0000256" key="2">
    <source>
        <dbReference type="SAM" id="SignalP"/>
    </source>
</evidence>
<feature type="transmembrane region" description="Helical" evidence="1">
    <location>
        <begin position="454"/>
        <end position="476"/>
    </location>
</feature>
<evidence type="ECO:0000256" key="1">
    <source>
        <dbReference type="SAM" id="Phobius"/>
    </source>
</evidence>